<dbReference type="eggNOG" id="ENOG502QRC6">
    <property type="taxonomic scope" value="Eukaryota"/>
</dbReference>
<dbReference type="OMA" id="FEDRDKF"/>
<sequence>MHVKMVMNLLCDKYLKLESEAITWLSRQPYVHQFIHDDRISGRITLYLIIIGFVAFCQELYITIEMSLLQKETYDALNNGKIDESLRLHRMLINEEFHSHEYLDEKNGIVIEEFEDRDKFFSKPVHVSSLYINCYVVERKNGDSILDKPFKFHIEFSPEDFENEKRVEFGCSLKLLREKLYYLFKDSEIYHELMKDRKENGKREKEFTISNGVEIYNRNDEILPHSVDDIQLCFLKLETNDTIRCNFIL</sequence>
<dbReference type="Proteomes" id="UP000000689">
    <property type="component" value="Chromosome 8"/>
</dbReference>
<keyword evidence="1" id="KW-0812">Transmembrane</keyword>
<evidence type="ECO:0000313" key="2">
    <source>
        <dbReference type="EMBL" id="CCD26461.1"/>
    </source>
</evidence>
<dbReference type="GO" id="GO:0007005">
    <property type="term" value="P:mitochondrion organization"/>
    <property type="evidence" value="ECO:0007669"/>
    <property type="project" value="EnsemblFungi"/>
</dbReference>
<organism evidence="2 3">
    <name type="scientific">Naumovozyma dairenensis (strain ATCC 10597 / BCRC 20456 / CBS 421 / NBRC 0211 / NRRL Y-12639)</name>
    <name type="common">Saccharomyces dairenensis</name>
    <dbReference type="NCBI Taxonomy" id="1071378"/>
    <lineage>
        <taxon>Eukaryota</taxon>
        <taxon>Fungi</taxon>
        <taxon>Dikarya</taxon>
        <taxon>Ascomycota</taxon>
        <taxon>Saccharomycotina</taxon>
        <taxon>Saccharomycetes</taxon>
        <taxon>Saccharomycetales</taxon>
        <taxon>Saccharomycetaceae</taxon>
        <taxon>Naumovozyma</taxon>
    </lineage>
</organism>
<dbReference type="AlphaFoldDB" id="G0WFA0"/>
<dbReference type="GO" id="GO:0006696">
    <property type="term" value="P:ergosterol biosynthetic process"/>
    <property type="evidence" value="ECO:0007669"/>
    <property type="project" value="EnsemblFungi"/>
</dbReference>
<evidence type="ECO:0000256" key="1">
    <source>
        <dbReference type="SAM" id="Phobius"/>
    </source>
</evidence>
<dbReference type="EMBL" id="HE580274">
    <property type="protein sequence ID" value="CCD26461.1"/>
    <property type="molecule type" value="Genomic_DNA"/>
</dbReference>
<keyword evidence="1" id="KW-0472">Membrane</keyword>
<gene>
    <name evidence="2" type="primary">NDAI0H02870</name>
    <name evidence="2" type="ordered locus">NDAI_0H02870</name>
</gene>
<dbReference type="GeneID" id="11495992"/>
<keyword evidence="3" id="KW-1185">Reference proteome</keyword>
<dbReference type="RefSeq" id="XP_003671704.1">
    <property type="nucleotide sequence ID" value="XM_003671656.1"/>
</dbReference>
<dbReference type="GO" id="GO:0006879">
    <property type="term" value="P:intracellular iron ion homeostasis"/>
    <property type="evidence" value="ECO:0007669"/>
    <property type="project" value="EnsemblFungi"/>
</dbReference>
<protein>
    <submittedName>
        <fullName evidence="2">Uncharacterized protein</fullName>
    </submittedName>
</protein>
<keyword evidence="1" id="KW-1133">Transmembrane helix</keyword>
<evidence type="ECO:0000313" key="3">
    <source>
        <dbReference type="Proteomes" id="UP000000689"/>
    </source>
</evidence>
<feature type="transmembrane region" description="Helical" evidence="1">
    <location>
        <begin position="44"/>
        <end position="64"/>
    </location>
</feature>
<dbReference type="OrthoDB" id="4041975at2759"/>
<dbReference type="HOGENOM" id="CLU_101860_0_0_1"/>
<dbReference type="KEGG" id="ndi:NDAI_0H02870"/>
<proteinExistence type="predicted"/>
<accession>G0WFA0</accession>
<name>G0WFA0_NAUDC</name>
<reference evidence="2 3" key="1">
    <citation type="journal article" date="2011" name="Proc. Natl. Acad. Sci. U.S.A.">
        <title>Evolutionary erosion of yeast sex chromosomes by mating-type switching accidents.</title>
        <authorList>
            <person name="Gordon J.L."/>
            <person name="Armisen D."/>
            <person name="Proux-Wera E."/>
            <person name="Oheigeartaigh S.S."/>
            <person name="Byrne K.P."/>
            <person name="Wolfe K.H."/>
        </authorList>
    </citation>
    <scope>NUCLEOTIDE SEQUENCE [LARGE SCALE GENOMIC DNA]</scope>
    <source>
        <strain evidence="3">ATCC 10597 / BCRC 20456 / CBS 421 / NBRC 0211 / NRRL Y-12639</strain>
    </source>
</reference>